<evidence type="ECO:0000256" key="2">
    <source>
        <dbReference type="ARBA" id="ARBA00009986"/>
    </source>
</evidence>
<dbReference type="InterPro" id="IPR015590">
    <property type="entry name" value="Aldehyde_DH_dom"/>
</dbReference>
<dbReference type="Gene3D" id="3.40.605.10">
    <property type="entry name" value="Aldehyde Dehydrogenase, Chain A, domain 1"/>
    <property type="match status" value="1"/>
</dbReference>
<evidence type="ECO:0000313" key="13">
    <source>
        <dbReference type="Proteomes" id="UP001056648"/>
    </source>
</evidence>
<proteinExistence type="inferred from homology"/>
<evidence type="ECO:0000256" key="6">
    <source>
        <dbReference type="ARBA" id="ARBA00023062"/>
    </source>
</evidence>
<feature type="active site" evidence="9">
    <location>
        <position position="288"/>
    </location>
</feature>
<dbReference type="EC" id="1.2.1.88" evidence="3"/>
<protein>
    <recommendedName>
        <fullName evidence="7">L-glutamate gamma-semialdehyde dehydrogenase</fullName>
        <ecNumber evidence="3">1.2.1.88</ecNumber>
    </recommendedName>
    <alternativeName>
        <fullName evidence="7">L-glutamate gamma-semialdehyde dehydrogenase</fullName>
    </alternativeName>
</protein>
<dbReference type="Proteomes" id="UP001056648">
    <property type="component" value="Chromosome 1"/>
</dbReference>
<evidence type="ECO:0000256" key="1">
    <source>
        <dbReference type="ARBA" id="ARBA00004786"/>
    </source>
</evidence>
<comment type="similarity">
    <text evidence="2 10">Belongs to the aldehyde dehydrogenase family.</text>
</comment>
<dbReference type="GO" id="GO:0003842">
    <property type="term" value="F:L-glutamate gamma-semialdehyde dehydrogenase activity"/>
    <property type="evidence" value="ECO:0007669"/>
    <property type="project" value="UniProtKB-EC"/>
</dbReference>
<dbReference type="PANTHER" id="PTHR42862">
    <property type="entry name" value="DELTA-1-PYRROLINE-5-CARBOXYLATE DEHYDROGENASE 1, ISOFORM A-RELATED"/>
    <property type="match status" value="1"/>
</dbReference>
<organism evidence="12 13">
    <name type="scientific">Cupriavidus gilardii</name>
    <dbReference type="NCBI Taxonomy" id="82541"/>
    <lineage>
        <taxon>Bacteria</taxon>
        <taxon>Pseudomonadati</taxon>
        <taxon>Pseudomonadota</taxon>
        <taxon>Betaproteobacteria</taxon>
        <taxon>Burkholderiales</taxon>
        <taxon>Burkholderiaceae</taxon>
        <taxon>Cupriavidus</taxon>
    </lineage>
</organism>
<evidence type="ECO:0000256" key="5">
    <source>
        <dbReference type="ARBA" id="ARBA00023027"/>
    </source>
</evidence>
<dbReference type="InterPro" id="IPR016160">
    <property type="entry name" value="Ald_DH_CS_CYS"/>
</dbReference>
<dbReference type="Pfam" id="PF00171">
    <property type="entry name" value="Aldedh"/>
    <property type="match status" value="1"/>
</dbReference>
<reference evidence="12" key="1">
    <citation type="submission" date="2022-06" db="EMBL/GenBank/DDBJ databases">
        <title>Complete genome sequence and characterization of Cupriavidus gilardii QJ1 isolated from contaminating cells.</title>
        <authorList>
            <person name="Qi J."/>
        </authorList>
    </citation>
    <scope>NUCLEOTIDE SEQUENCE</scope>
    <source>
        <strain evidence="12">QJ1</strain>
    </source>
</reference>
<dbReference type="Gene3D" id="3.40.309.10">
    <property type="entry name" value="Aldehyde Dehydrogenase, Chain A, domain 2"/>
    <property type="match status" value="1"/>
</dbReference>
<accession>A0ABY4VKY8</accession>
<evidence type="ECO:0000256" key="3">
    <source>
        <dbReference type="ARBA" id="ARBA00012884"/>
    </source>
</evidence>
<dbReference type="PANTHER" id="PTHR42862:SF1">
    <property type="entry name" value="DELTA-1-PYRROLINE-5-CARBOXYLATE DEHYDROGENASE 2, ISOFORM A-RELATED"/>
    <property type="match status" value="1"/>
</dbReference>
<dbReference type="EMBL" id="CP098735">
    <property type="protein sequence ID" value="USE77720.1"/>
    <property type="molecule type" value="Genomic_DNA"/>
</dbReference>
<comment type="catalytic activity">
    <reaction evidence="8">
        <text>L-glutamate 5-semialdehyde + NAD(+) + H2O = L-glutamate + NADH + 2 H(+)</text>
        <dbReference type="Rhea" id="RHEA:30235"/>
        <dbReference type="ChEBI" id="CHEBI:15377"/>
        <dbReference type="ChEBI" id="CHEBI:15378"/>
        <dbReference type="ChEBI" id="CHEBI:29985"/>
        <dbReference type="ChEBI" id="CHEBI:57540"/>
        <dbReference type="ChEBI" id="CHEBI:57945"/>
        <dbReference type="ChEBI" id="CHEBI:58066"/>
        <dbReference type="EC" id="1.2.1.88"/>
    </reaction>
</comment>
<keyword evidence="13" id="KW-1185">Reference proteome</keyword>
<evidence type="ECO:0000256" key="4">
    <source>
        <dbReference type="ARBA" id="ARBA00023002"/>
    </source>
</evidence>
<name>A0ABY4VKY8_9BURK</name>
<keyword evidence="6" id="KW-0642">Proline metabolism</keyword>
<feature type="domain" description="Aldehyde dehydrogenase" evidence="11">
    <location>
        <begin position="57"/>
        <end position="519"/>
    </location>
</feature>
<evidence type="ECO:0000256" key="7">
    <source>
        <dbReference type="ARBA" id="ARBA00032259"/>
    </source>
</evidence>
<keyword evidence="4 10" id="KW-0560">Oxidoreductase</keyword>
<dbReference type="PROSITE" id="PS00070">
    <property type="entry name" value="ALDEHYDE_DEHYDR_CYS"/>
    <property type="match status" value="1"/>
</dbReference>
<sequence>MHDSLPLNEPVLSYAPGSAERTAIRAALQHHAGRVTEIPLFIDGQRIEGCSSEALHAPHDHGRRLALVGQAGAAEVRRAIAAAVRAQHDWAAMPFDSRAAIFLRAADLLAGPWRQRLNAATMLGQSKTVYQAEIDSACELIDFLRFNVAFARAMLQQQPLSGPGMRNAMDYRPLEGFIYAVTPFNFTAIAGNLPCAPALLGNTVVWKPAFTASLSNFLFMELLEAAGLPPGVINFVPGSAAAVSEAVLQSQDFAGLHFTGSTEVFDALWQQVAHRLPTFHAYPRLVGETGGKDFVLAHASADADAVAVALLRGAFEYQGQKCSAASRAYLPASLWPRIKARVLADLETLRMGDVEDLGNFMGAVIDRKAFDRIDRYLRQARADGHRILAGGQCDDSQGYFVSPTVIEVDDPQAVTMREEIFGPVLSVMVYPDSDWSQVLSTVDGTSPYALTGAVFARDRDAIEEAARRLRFSAGNFYLNDKPTGAVVGQQPFGGGRRSGTNDKAGSVLNLQRWTSPRTVKETWVPATDYRYPHMA</sequence>
<evidence type="ECO:0000256" key="10">
    <source>
        <dbReference type="RuleBase" id="RU003345"/>
    </source>
</evidence>
<evidence type="ECO:0000256" key="8">
    <source>
        <dbReference type="ARBA" id="ARBA00048142"/>
    </source>
</evidence>
<evidence type="ECO:0000313" key="12">
    <source>
        <dbReference type="EMBL" id="USE77720.1"/>
    </source>
</evidence>
<keyword evidence="5" id="KW-0520">NAD</keyword>
<dbReference type="InterPro" id="IPR016162">
    <property type="entry name" value="Ald_DH_N"/>
</dbReference>
<dbReference type="NCBIfam" id="TIGR01236">
    <property type="entry name" value="D1pyr5carbox1"/>
    <property type="match status" value="1"/>
</dbReference>
<dbReference type="InterPro" id="IPR016163">
    <property type="entry name" value="Ald_DH_C"/>
</dbReference>
<dbReference type="SUPFAM" id="SSF53720">
    <property type="entry name" value="ALDH-like"/>
    <property type="match status" value="1"/>
</dbReference>
<dbReference type="RefSeq" id="WP_053823891.1">
    <property type="nucleotide sequence ID" value="NZ_CP098735.1"/>
</dbReference>
<dbReference type="PROSITE" id="PS00687">
    <property type="entry name" value="ALDEHYDE_DEHYDR_GLU"/>
    <property type="match status" value="1"/>
</dbReference>
<comment type="pathway">
    <text evidence="1">Amino-acid degradation; L-proline degradation into L-glutamate; L-glutamate from L-proline: step 2/2.</text>
</comment>
<dbReference type="InterPro" id="IPR005931">
    <property type="entry name" value="P5CDH/ALDH4A1"/>
</dbReference>
<dbReference type="InterPro" id="IPR050485">
    <property type="entry name" value="Proline_metab_enzyme"/>
</dbReference>
<evidence type="ECO:0000259" key="11">
    <source>
        <dbReference type="Pfam" id="PF00171"/>
    </source>
</evidence>
<gene>
    <name evidence="12" type="primary">pruA</name>
    <name evidence="12" type="ORF">NDR89_01310</name>
</gene>
<evidence type="ECO:0000256" key="9">
    <source>
        <dbReference type="PROSITE-ProRule" id="PRU10007"/>
    </source>
</evidence>
<dbReference type="CDD" id="cd07123">
    <property type="entry name" value="ALDH_F4-17_P5CDH"/>
    <property type="match status" value="1"/>
</dbReference>
<dbReference type="InterPro" id="IPR029510">
    <property type="entry name" value="Ald_DH_CS_GLU"/>
</dbReference>
<dbReference type="InterPro" id="IPR016161">
    <property type="entry name" value="Ald_DH/histidinol_DH"/>
</dbReference>